<sequence>MDETLEALTSRGDDPEGAITGIDQPHRRLDDATQYDFEIQAFDDSGVRAQEVAQPTLGEGFILGFLAGRACLIRHRGLPSSRV</sequence>
<accession>A0ABN2QHZ2</accession>
<comment type="caution">
    <text evidence="2">The sequence shown here is derived from an EMBL/GenBank/DDBJ whole genome shotgun (WGS) entry which is preliminary data.</text>
</comment>
<dbReference type="EMBL" id="BAAAOG010000002">
    <property type="protein sequence ID" value="GAA1952447.1"/>
    <property type="molecule type" value="Genomic_DNA"/>
</dbReference>
<proteinExistence type="predicted"/>
<evidence type="ECO:0000313" key="3">
    <source>
        <dbReference type="Proteomes" id="UP001499933"/>
    </source>
</evidence>
<organism evidence="2 3">
    <name type="scientific">Microbacterium deminutum</name>
    <dbReference type="NCBI Taxonomy" id="344164"/>
    <lineage>
        <taxon>Bacteria</taxon>
        <taxon>Bacillati</taxon>
        <taxon>Actinomycetota</taxon>
        <taxon>Actinomycetes</taxon>
        <taxon>Micrococcales</taxon>
        <taxon>Microbacteriaceae</taxon>
        <taxon>Microbacterium</taxon>
    </lineage>
</organism>
<keyword evidence="3" id="KW-1185">Reference proteome</keyword>
<reference evidence="2 3" key="1">
    <citation type="journal article" date="2019" name="Int. J. Syst. Evol. Microbiol.">
        <title>The Global Catalogue of Microorganisms (GCM) 10K type strain sequencing project: providing services to taxonomists for standard genome sequencing and annotation.</title>
        <authorList>
            <consortium name="The Broad Institute Genomics Platform"/>
            <consortium name="The Broad Institute Genome Sequencing Center for Infectious Disease"/>
            <person name="Wu L."/>
            <person name="Ma J."/>
        </authorList>
    </citation>
    <scope>NUCLEOTIDE SEQUENCE [LARGE SCALE GENOMIC DNA]</scope>
    <source>
        <strain evidence="2 3">JCM 14901</strain>
    </source>
</reference>
<protein>
    <submittedName>
        <fullName evidence="2">Uncharacterized protein</fullName>
    </submittedName>
</protein>
<evidence type="ECO:0000313" key="2">
    <source>
        <dbReference type="EMBL" id="GAA1952447.1"/>
    </source>
</evidence>
<gene>
    <name evidence="2" type="ORF">GCM10009776_12900</name>
</gene>
<dbReference type="Proteomes" id="UP001499933">
    <property type="component" value="Unassembled WGS sequence"/>
</dbReference>
<evidence type="ECO:0000256" key="1">
    <source>
        <dbReference type="SAM" id="MobiDB-lite"/>
    </source>
</evidence>
<feature type="region of interest" description="Disordered" evidence="1">
    <location>
        <begin position="1"/>
        <end position="24"/>
    </location>
</feature>
<name>A0ABN2QHZ2_9MICO</name>